<protein>
    <recommendedName>
        <fullName evidence="1">DUF5348 domain-containing protein</fullName>
    </recommendedName>
</protein>
<dbReference type="InterPro" id="IPR035255">
    <property type="entry name" value="DUF5348"/>
</dbReference>
<dbReference type="AlphaFoldDB" id="A0A173TBW1"/>
<reference evidence="2 3" key="1">
    <citation type="submission" date="2015-09" db="EMBL/GenBank/DDBJ databases">
        <authorList>
            <consortium name="Pathogen Informatics"/>
        </authorList>
    </citation>
    <scope>NUCLEOTIDE SEQUENCE [LARGE SCALE GENOMIC DNA]</scope>
    <source>
        <strain evidence="2 3">2789STDY5608891</strain>
    </source>
</reference>
<dbReference type="Gene3D" id="2.40.10.390">
    <property type="match status" value="1"/>
</dbReference>
<sequence>MREGRLGYNCENGRYGLLSMDLWIDTGFHCGECMEVLVDDQWVRTRMEMNPAMEWYLVGTPYCGDLEYVRARIPG</sequence>
<dbReference type="OrthoDB" id="9554183at2"/>
<proteinExistence type="predicted"/>
<feature type="domain" description="DUF5348" evidence="1">
    <location>
        <begin position="4"/>
        <end position="73"/>
    </location>
</feature>
<dbReference type="EMBL" id="CYYA01000008">
    <property type="protein sequence ID" value="CUN00244.1"/>
    <property type="molecule type" value="Genomic_DNA"/>
</dbReference>
<name>A0A173TBW1_EUBRA</name>
<dbReference type="GeneID" id="97389735"/>
<dbReference type="Pfam" id="PF17295">
    <property type="entry name" value="DUF5348"/>
    <property type="match status" value="1"/>
</dbReference>
<accession>A0A173TBW1</accession>
<evidence type="ECO:0000313" key="2">
    <source>
        <dbReference type="EMBL" id="CUN00244.1"/>
    </source>
</evidence>
<evidence type="ECO:0000313" key="3">
    <source>
        <dbReference type="Proteomes" id="UP000095492"/>
    </source>
</evidence>
<organism evidence="2 3">
    <name type="scientific">Eubacterium ramulus</name>
    <dbReference type="NCBI Taxonomy" id="39490"/>
    <lineage>
        <taxon>Bacteria</taxon>
        <taxon>Bacillati</taxon>
        <taxon>Bacillota</taxon>
        <taxon>Clostridia</taxon>
        <taxon>Eubacteriales</taxon>
        <taxon>Eubacteriaceae</taxon>
        <taxon>Eubacterium</taxon>
    </lineage>
</organism>
<dbReference type="Proteomes" id="UP000095492">
    <property type="component" value="Unassembled WGS sequence"/>
</dbReference>
<dbReference type="RefSeq" id="WP_055290163.1">
    <property type="nucleotide sequence ID" value="NZ_CP173382.1"/>
</dbReference>
<gene>
    <name evidence="2" type="ORF">ERS852448_01423</name>
</gene>
<dbReference type="STRING" id="39490.ERS852448_01423"/>
<evidence type="ECO:0000259" key="1">
    <source>
        <dbReference type="Pfam" id="PF17295"/>
    </source>
</evidence>